<protein>
    <submittedName>
        <fullName evidence="1">Uncharacterized protein</fullName>
    </submittedName>
</protein>
<sequence length="70" mass="7938">MSHPARRNRPTPADGRPIKITFGEMREMGVGGVLTYYHCGDHVALDADRWPDDVRLSDFEPRLHYGDATL</sequence>
<dbReference type="Proteomes" id="UP000290819">
    <property type="component" value="Unassembled WGS sequence"/>
</dbReference>
<comment type="caution">
    <text evidence="1">The sequence shown here is derived from an EMBL/GenBank/DDBJ whole genome shotgun (WGS) entry which is preliminary data.</text>
</comment>
<evidence type="ECO:0000313" key="1">
    <source>
        <dbReference type="EMBL" id="RXT34532.1"/>
    </source>
</evidence>
<gene>
    <name evidence="1" type="ORF">B5V03_37925</name>
</gene>
<keyword evidence="2" id="KW-1185">Reference proteome</keyword>
<dbReference type="RefSeq" id="WP_129275592.1">
    <property type="nucleotide sequence ID" value="NZ_MZXW01000054.1"/>
</dbReference>
<dbReference type="EMBL" id="MZXW01000054">
    <property type="protein sequence ID" value="RXT34532.1"/>
    <property type="molecule type" value="Genomic_DNA"/>
</dbReference>
<proteinExistence type="predicted"/>
<organism evidence="1 2">
    <name type="scientific">Bradyrhizobium betae</name>
    <dbReference type="NCBI Taxonomy" id="244734"/>
    <lineage>
        <taxon>Bacteria</taxon>
        <taxon>Pseudomonadati</taxon>
        <taxon>Pseudomonadota</taxon>
        <taxon>Alphaproteobacteria</taxon>
        <taxon>Hyphomicrobiales</taxon>
        <taxon>Nitrobacteraceae</taxon>
        <taxon>Bradyrhizobium</taxon>
    </lineage>
</organism>
<accession>A0A4Q1UKS8</accession>
<name>A0A4Q1UKS8_9BRAD</name>
<reference evidence="1 2" key="1">
    <citation type="submission" date="2017-03" db="EMBL/GenBank/DDBJ databases">
        <authorList>
            <person name="Safronova V.I."/>
            <person name="Sazanova A.L."/>
            <person name="Chirak E.R."/>
        </authorList>
    </citation>
    <scope>NUCLEOTIDE SEQUENCE [LARGE SCALE GENOMIC DNA]</scope>
    <source>
        <strain evidence="1 2">Opo-243</strain>
    </source>
</reference>
<evidence type="ECO:0000313" key="2">
    <source>
        <dbReference type="Proteomes" id="UP000290819"/>
    </source>
</evidence>
<dbReference type="AlphaFoldDB" id="A0A4Q1UKS8"/>
<dbReference type="OrthoDB" id="8455678at2"/>